<protein>
    <submittedName>
        <fullName evidence="5">Spermidine/putrescine transport system ATP-binding protein</fullName>
    </submittedName>
</protein>
<dbReference type="GO" id="GO:0022857">
    <property type="term" value="F:transmembrane transporter activity"/>
    <property type="evidence" value="ECO:0007669"/>
    <property type="project" value="InterPro"/>
</dbReference>
<dbReference type="RefSeq" id="WP_231730463.1">
    <property type="nucleotide sequence ID" value="NZ_FORY01000029.1"/>
</dbReference>
<dbReference type="SUPFAM" id="SSF50331">
    <property type="entry name" value="MOP-like"/>
    <property type="match status" value="1"/>
</dbReference>
<evidence type="ECO:0000256" key="3">
    <source>
        <dbReference type="ARBA" id="ARBA00022840"/>
    </source>
</evidence>
<accession>A0A1I3WRP1</accession>
<keyword evidence="1" id="KW-0813">Transport</keyword>
<dbReference type="InterPro" id="IPR008995">
    <property type="entry name" value="Mo/tungstate-bd_C_term_dom"/>
</dbReference>
<dbReference type="SMART" id="SM00382">
    <property type="entry name" value="AAA"/>
    <property type="match status" value="1"/>
</dbReference>
<dbReference type="GO" id="GO:0005524">
    <property type="term" value="F:ATP binding"/>
    <property type="evidence" value="ECO:0007669"/>
    <property type="project" value="UniProtKB-KW"/>
</dbReference>
<dbReference type="InterPro" id="IPR003439">
    <property type="entry name" value="ABC_transporter-like_ATP-bd"/>
</dbReference>
<dbReference type="PANTHER" id="PTHR42781">
    <property type="entry name" value="SPERMIDINE/PUTRESCINE IMPORT ATP-BINDING PROTEIN POTA"/>
    <property type="match status" value="1"/>
</dbReference>
<dbReference type="Gene3D" id="2.40.50.100">
    <property type="match status" value="1"/>
</dbReference>
<dbReference type="PROSITE" id="PS00211">
    <property type="entry name" value="ABC_TRANSPORTER_1"/>
    <property type="match status" value="1"/>
</dbReference>
<evidence type="ECO:0000256" key="2">
    <source>
        <dbReference type="ARBA" id="ARBA00022741"/>
    </source>
</evidence>
<dbReference type="SUPFAM" id="SSF52540">
    <property type="entry name" value="P-loop containing nucleoside triphosphate hydrolases"/>
    <property type="match status" value="1"/>
</dbReference>
<evidence type="ECO:0000313" key="6">
    <source>
        <dbReference type="Proteomes" id="UP000183299"/>
    </source>
</evidence>
<dbReference type="GO" id="GO:0016887">
    <property type="term" value="F:ATP hydrolysis activity"/>
    <property type="evidence" value="ECO:0007669"/>
    <property type="project" value="InterPro"/>
</dbReference>
<sequence length="369" mass="40773">MVDMTADTPLISLQNINKHYGDYHALRNINLDIRQGEFFSLLGPSGCGKTTLLRTIAGFEDYDTGYVTITGRDMRGVPANKRPTNMVFQSYAIFPHLSVIENVAFGLRKARMSKADKTQAAEAALEMVGLKGYGHRAAHALSGGQRQRVALARALVLKPKVLLLDEPLSALDRKMREQMQVELIKLQREVGITFILVTHDQEEALVMSDRIAVMFEGEIAQCDDPEVLYRNPKSKRVADFIGVMNFLPATVREEDGRYIATIAGLGETEISEAQCPGGVPVGAATVGFRPETLTLLYEGQSATHREAPAMIDEVVYYGDMTYYDVRFDGVDHPARISMRNIFGRDVLAVGTQARVNWSPGALVVFEQSA</sequence>
<proteinExistence type="predicted"/>
<organism evidence="5 6">
    <name type="scientific">Celeribacter halophilus</name>
    <dbReference type="NCBI Taxonomy" id="576117"/>
    <lineage>
        <taxon>Bacteria</taxon>
        <taxon>Pseudomonadati</taxon>
        <taxon>Pseudomonadota</taxon>
        <taxon>Alphaproteobacteria</taxon>
        <taxon>Rhodobacterales</taxon>
        <taxon>Roseobacteraceae</taxon>
        <taxon>Celeribacter</taxon>
    </lineage>
</organism>
<evidence type="ECO:0000313" key="5">
    <source>
        <dbReference type="EMBL" id="SFK09517.1"/>
    </source>
</evidence>
<dbReference type="Pfam" id="PF00005">
    <property type="entry name" value="ABC_tran"/>
    <property type="match status" value="1"/>
</dbReference>
<dbReference type="Proteomes" id="UP000183299">
    <property type="component" value="Unassembled WGS sequence"/>
</dbReference>
<dbReference type="EMBL" id="FORY01000029">
    <property type="protein sequence ID" value="SFK09517.1"/>
    <property type="molecule type" value="Genomic_DNA"/>
</dbReference>
<dbReference type="Gene3D" id="3.40.50.300">
    <property type="entry name" value="P-loop containing nucleotide triphosphate hydrolases"/>
    <property type="match status" value="1"/>
</dbReference>
<dbReference type="Pfam" id="PF08402">
    <property type="entry name" value="TOBE_2"/>
    <property type="match status" value="1"/>
</dbReference>
<dbReference type="InterPro" id="IPR050093">
    <property type="entry name" value="ABC_SmlMolc_Importer"/>
</dbReference>
<keyword evidence="3 5" id="KW-0067">ATP-binding</keyword>
<dbReference type="InterPro" id="IPR013611">
    <property type="entry name" value="Transp-assoc_OB_typ2"/>
</dbReference>
<dbReference type="PANTHER" id="PTHR42781:SF4">
    <property type="entry name" value="SPERMIDINE_PUTRESCINE IMPORT ATP-BINDING PROTEIN POTA"/>
    <property type="match status" value="1"/>
</dbReference>
<dbReference type="STRING" id="576117.SAMN04488138_12914"/>
<dbReference type="InterPro" id="IPR017871">
    <property type="entry name" value="ABC_transporter-like_CS"/>
</dbReference>
<dbReference type="PROSITE" id="PS50893">
    <property type="entry name" value="ABC_TRANSPORTER_2"/>
    <property type="match status" value="1"/>
</dbReference>
<feature type="domain" description="ABC transporter" evidence="4">
    <location>
        <begin position="11"/>
        <end position="241"/>
    </location>
</feature>
<evidence type="ECO:0000259" key="4">
    <source>
        <dbReference type="PROSITE" id="PS50893"/>
    </source>
</evidence>
<keyword evidence="6" id="KW-1185">Reference proteome</keyword>
<dbReference type="InterPro" id="IPR003593">
    <property type="entry name" value="AAA+_ATPase"/>
</dbReference>
<reference evidence="5 6" key="1">
    <citation type="submission" date="2016-10" db="EMBL/GenBank/DDBJ databases">
        <authorList>
            <person name="de Groot N.N."/>
        </authorList>
    </citation>
    <scope>NUCLEOTIDE SEQUENCE [LARGE SCALE GENOMIC DNA]</scope>
    <source>
        <strain evidence="5 6">CGMCC 1.8891</strain>
    </source>
</reference>
<keyword evidence="2" id="KW-0547">Nucleotide-binding</keyword>
<dbReference type="GO" id="GO:0015847">
    <property type="term" value="P:putrescine transport"/>
    <property type="evidence" value="ECO:0007669"/>
    <property type="project" value="UniProtKB-ARBA"/>
</dbReference>
<dbReference type="InterPro" id="IPR027417">
    <property type="entry name" value="P-loop_NTPase"/>
</dbReference>
<gene>
    <name evidence="5" type="ORF">SAMN04488138_12914</name>
</gene>
<dbReference type="FunFam" id="3.40.50.300:FF:000133">
    <property type="entry name" value="Spermidine/putrescine import ATP-binding protein PotA"/>
    <property type="match status" value="1"/>
</dbReference>
<name>A0A1I3WRP1_9RHOB</name>
<evidence type="ECO:0000256" key="1">
    <source>
        <dbReference type="ARBA" id="ARBA00022448"/>
    </source>
</evidence>
<dbReference type="AlphaFoldDB" id="A0A1I3WRP1"/>
<dbReference type="GO" id="GO:0043190">
    <property type="term" value="C:ATP-binding cassette (ABC) transporter complex"/>
    <property type="evidence" value="ECO:0007669"/>
    <property type="project" value="InterPro"/>
</dbReference>